<dbReference type="VEuPathDB" id="FungiDB:UREG_07444"/>
<dbReference type="HOGENOM" id="CLU_718032_0_0_1"/>
<evidence type="ECO:0000313" key="3">
    <source>
        <dbReference type="Proteomes" id="UP000002058"/>
    </source>
</evidence>
<evidence type="ECO:0000256" key="1">
    <source>
        <dbReference type="SAM" id="MobiDB-lite"/>
    </source>
</evidence>
<protein>
    <submittedName>
        <fullName evidence="2">Uncharacterized protein</fullName>
    </submittedName>
</protein>
<keyword evidence="3" id="KW-1185">Reference proteome</keyword>
<dbReference type="eggNOG" id="ENOG502T5FK">
    <property type="taxonomic scope" value="Eukaryota"/>
</dbReference>
<dbReference type="RefSeq" id="XP_002582671.1">
    <property type="nucleotide sequence ID" value="XM_002582625.1"/>
</dbReference>
<dbReference type="InParanoid" id="C4JZ43"/>
<gene>
    <name evidence="2" type="ORF">UREG_07444</name>
</gene>
<dbReference type="OrthoDB" id="10524818at2759"/>
<dbReference type="KEGG" id="ure:UREG_07444"/>
<reference evidence="3" key="1">
    <citation type="journal article" date="2009" name="Genome Res.">
        <title>Comparative genomic analyses of the human fungal pathogens Coccidioides and their relatives.</title>
        <authorList>
            <person name="Sharpton T.J."/>
            <person name="Stajich J.E."/>
            <person name="Rounsley S.D."/>
            <person name="Gardner M.J."/>
            <person name="Wortman J.R."/>
            <person name="Jordar V.S."/>
            <person name="Maiti R."/>
            <person name="Kodira C.D."/>
            <person name="Neafsey D.E."/>
            <person name="Zeng Q."/>
            <person name="Hung C.-Y."/>
            <person name="McMahan C."/>
            <person name="Muszewska A."/>
            <person name="Grynberg M."/>
            <person name="Mandel M.A."/>
            <person name="Kellner E.M."/>
            <person name="Barker B.M."/>
            <person name="Galgiani J.N."/>
            <person name="Orbach M.J."/>
            <person name="Kirkland T.N."/>
            <person name="Cole G.T."/>
            <person name="Henn M.R."/>
            <person name="Birren B.W."/>
            <person name="Taylor J.W."/>
        </authorList>
    </citation>
    <scope>NUCLEOTIDE SEQUENCE [LARGE SCALE GENOMIC DNA]</scope>
    <source>
        <strain evidence="3">UAMH 1704</strain>
    </source>
</reference>
<evidence type="ECO:0000313" key="2">
    <source>
        <dbReference type="EMBL" id="EEP82579.1"/>
    </source>
</evidence>
<feature type="region of interest" description="Disordered" evidence="1">
    <location>
        <begin position="1"/>
        <end position="20"/>
    </location>
</feature>
<accession>C4JZ43</accession>
<proteinExistence type="predicted"/>
<name>C4JZ43_UNCRE</name>
<dbReference type="EMBL" id="CH476619">
    <property type="protein sequence ID" value="EEP82579.1"/>
    <property type="molecule type" value="Genomic_DNA"/>
</dbReference>
<dbReference type="GeneID" id="8444262"/>
<dbReference type="AlphaFoldDB" id="C4JZ43"/>
<dbReference type="Proteomes" id="UP000002058">
    <property type="component" value="Unassembled WGS sequence"/>
</dbReference>
<organism evidence="2 3">
    <name type="scientific">Uncinocarpus reesii (strain UAMH 1704)</name>
    <dbReference type="NCBI Taxonomy" id="336963"/>
    <lineage>
        <taxon>Eukaryota</taxon>
        <taxon>Fungi</taxon>
        <taxon>Dikarya</taxon>
        <taxon>Ascomycota</taxon>
        <taxon>Pezizomycotina</taxon>
        <taxon>Eurotiomycetes</taxon>
        <taxon>Eurotiomycetidae</taxon>
        <taxon>Onygenales</taxon>
        <taxon>Onygenaceae</taxon>
        <taxon>Uncinocarpus</taxon>
    </lineage>
</organism>
<sequence length="385" mass="43416">MPTTRSKSKAADPEIMTDSGSEWGQRQTIYFRVNGIGSKARVPPMLAPFVGKAVLDSEVRRQLQNFRNHELGRMDLHRIVSTVAGTSAQAPAGTLLGLFLMHLAMVKEAPFNPDDQLPPRRYLRTNRAQVQRPGFVSSEVIDDDGSETSLEETTYPNKRLCIQSWEETSIDTDKSTHMLRVKSETQTQLMISLFLTSIFECSNLSGRGTSLSVAKYRRWEWHAEGKELRILSPRVNCVSINDGSLRRKGIGQSQFWGFMDDMIYCSVETKSRLGQWDEDELMGIPNTRVDAQEASQLIGMMCERLREKSKTGRVDPFKLREYDRTSTPVAQLDDLDMKVTNDPPPTLNIFRTPRFDLSRSKGSLAAARLVLALGSYIDHHGPLCV</sequence>